<protein>
    <submittedName>
        <fullName evidence="2">Anti-sigma F factor antagonist</fullName>
    </submittedName>
</protein>
<dbReference type="GO" id="GO:0043856">
    <property type="term" value="F:anti-sigma factor antagonist activity"/>
    <property type="evidence" value="ECO:0007669"/>
    <property type="project" value="TreeGrafter"/>
</dbReference>
<dbReference type="PANTHER" id="PTHR33495:SF2">
    <property type="entry name" value="ANTI-SIGMA FACTOR ANTAGONIST TM_1081-RELATED"/>
    <property type="match status" value="1"/>
</dbReference>
<dbReference type="EMBL" id="AP014800">
    <property type="protein sequence ID" value="BAQ70401.1"/>
    <property type="molecule type" value="Genomic_DNA"/>
</dbReference>
<dbReference type="InterPro" id="IPR036513">
    <property type="entry name" value="STAS_dom_sf"/>
</dbReference>
<reference evidence="2 3" key="1">
    <citation type="submission" date="2015-02" db="EMBL/GenBank/DDBJ databases">
        <title>Genome sequene of Rhodovulum sulfidophilum DSM 2351.</title>
        <authorList>
            <person name="Nagao N."/>
        </authorList>
    </citation>
    <scope>NUCLEOTIDE SEQUENCE [LARGE SCALE GENOMIC DNA]</scope>
    <source>
        <strain evidence="2 3">DSM 2351</strain>
    </source>
</reference>
<dbReference type="Proteomes" id="UP000064912">
    <property type="component" value="Chromosome"/>
</dbReference>
<evidence type="ECO:0000313" key="2">
    <source>
        <dbReference type="EMBL" id="BAQ70401.1"/>
    </source>
</evidence>
<dbReference type="KEGG" id="rsu:NHU_03261"/>
<evidence type="ECO:0000259" key="1">
    <source>
        <dbReference type="PROSITE" id="PS50801"/>
    </source>
</evidence>
<organism evidence="2 3">
    <name type="scientific">Rhodovulum sulfidophilum</name>
    <name type="common">Rhodobacter sulfidophilus</name>
    <dbReference type="NCBI Taxonomy" id="35806"/>
    <lineage>
        <taxon>Bacteria</taxon>
        <taxon>Pseudomonadati</taxon>
        <taxon>Pseudomonadota</taxon>
        <taxon>Alphaproteobacteria</taxon>
        <taxon>Rhodobacterales</taxon>
        <taxon>Paracoccaceae</taxon>
        <taxon>Rhodovulum</taxon>
    </lineage>
</organism>
<dbReference type="AlphaFoldDB" id="A0A0D6B5S0"/>
<dbReference type="SUPFAM" id="SSF52091">
    <property type="entry name" value="SpoIIaa-like"/>
    <property type="match status" value="1"/>
</dbReference>
<dbReference type="Pfam" id="PF01740">
    <property type="entry name" value="STAS"/>
    <property type="match status" value="1"/>
</dbReference>
<gene>
    <name evidence="2" type="ORF">NHU_03261</name>
</gene>
<dbReference type="Gene3D" id="3.30.750.24">
    <property type="entry name" value="STAS domain"/>
    <property type="match status" value="1"/>
</dbReference>
<proteinExistence type="predicted"/>
<dbReference type="PATRIC" id="fig|35806.4.peg.3349"/>
<dbReference type="PANTHER" id="PTHR33495">
    <property type="entry name" value="ANTI-SIGMA FACTOR ANTAGONIST TM_1081-RELATED-RELATED"/>
    <property type="match status" value="1"/>
</dbReference>
<name>A0A0D6B5S0_RHOSU</name>
<feature type="domain" description="STAS" evidence="1">
    <location>
        <begin position="20"/>
        <end position="108"/>
    </location>
</feature>
<dbReference type="CDD" id="cd07043">
    <property type="entry name" value="STAS_anti-anti-sigma_factors"/>
    <property type="match status" value="1"/>
</dbReference>
<evidence type="ECO:0000313" key="3">
    <source>
        <dbReference type="Proteomes" id="UP000064912"/>
    </source>
</evidence>
<dbReference type="InterPro" id="IPR002645">
    <property type="entry name" value="STAS_dom"/>
</dbReference>
<sequence length="111" mass="11832">MIKTETSTGVTIFVIGTQRLDASNATAFHSQLAPLIKGHDRIILDFTSVEFMDSTGIGALVGVTKGKSPDARIAMCGLTPAVETIFKLLRMDMFFLVAADRSDAIALLEGA</sequence>
<dbReference type="PROSITE" id="PS50801">
    <property type="entry name" value="STAS"/>
    <property type="match status" value="1"/>
</dbReference>
<accession>A0A0D6B5S0</accession>